<keyword evidence="1" id="KW-0812">Transmembrane</keyword>
<dbReference type="SUPFAM" id="SSF54523">
    <property type="entry name" value="Pili subunits"/>
    <property type="match status" value="1"/>
</dbReference>
<feature type="transmembrane region" description="Helical" evidence="1">
    <location>
        <begin position="12"/>
        <end position="31"/>
    </location>
</feature>
<reference evidence="2 3" key="1">
    <citation type="journal article" date="2012" name="Science">
        <title>Ecological populations of bacteria act as socially cohesive units of antibiotic production and resistance.</title>
        <authorList>
            <person name="Cordero O.X."/>
            <person name="Wildschutte H."/>
            <person name="Kirkup B."/>
            <person name="Proehl S."/>
            <person name="Ngo L."/>
            <person name="Hussain F."/>
            <person name="Le Roux F."/>
            <person name="Mincer T."/>
            <person name="Polz M.F."/>
        </authorList>
    </citation>
    <scope>NUCLEOTIDE SEQUENCE [LARGE SCALE GENOMIC DNA]</scope>
    <source>
        <strain evidence="2 3">ZF-129</strain>
    </source>
</reference>
<comment type="caution">
    <text evidence="2">The sequence shown here is derived from an EMBL/GenBank/DDBJ whole genome shotgun (WGS) entry which is preliminary data.</text>
</comment>
<organism evidence="2 3">
    <name type="scientific">Vibrio genomosp. F10 str. ZF-129</name>
    <dbReference type="NCBI Taxonomy" id="1187848"/>
    <lineage>
        <taxon>Bacteria</taxon>
        <taxon>Pseudomonadati</taxon>
        <taxon>Pseudomonadota</taxon>
        <taxon>Gammaproteobacteria</taxon>
        <taxon>Vibrionales</taxon>
        <taxon>Vibrionaceae</taxon>
        <taxon>Vibrio</taxon>
    </lineage>
</organism>
<evidence type="ECO:0000313" key="3">
    <source>
        <dbReference type="Proteomes" id="UP000094741"/>
    </source>
</evidence>
<keyword evidence="1" id="KW-1133">Transmembrane helix</keyword>
<protein>
    <submittedName>
        <fullName evidence="2">MSHA biogenesis protein MshA</fullName>
    </submittedName>
</protein>
<dbReference type="Gene3D" id="3.30.700.10">
    <property type="entry name" value="Glycoprotein, Type 4 Pilin"/>
    <property type="match status" value="1"/>
</dbReference>
<accession>A0A1E5BDS8</accession>
<proteinExistence type="predicted"/>
<dbReference type="InterPro" id="IPR045584">
    <property type="entry name" value="Pilin-like"/>
</dbReference>
<dbReference type="EMBL" id="AJYQ02000103">
    <property type="protein sequence ID" value="OEE33536.1"/>
    <property type="molecule type" value="Genomic_DNA"/>
</dbReference>
<dbReference type="NCBIfam" id="TIGR02532">
    <property type="entry name" value="IV_pilin_GFxxxE"/>
    <property type="match status" value="1"/>
</dbReference>
<dbReference type="STRING" id="1187848.A1QO_01195"/>
<dbReference type="eggNOG" id="COG2165">
    <property type="taxonomic scope" value="Bacteria"/>
</dbReference>
<dbReference type="Pfam" id="PF07963">
    <property type="entry name" value="N_methyl"/>
    <property type="match status" value="1"/>
</dbReference>
<dbReference type="InterPro" id="IPR012902">
    <property type="entry name" value="N_methyl_site"/>
</dbReference>
<name>A0A1E5BDS8_9VIBR</name>
<dbReference type="RefSeq" id="WP_017040235.1">
    <property type="nucleotide sequence ID" value="NZ_AJYQ02000103.1"/>
</dbReference>
<gene>
    <name evidence="2" type="ORF">A1QO_01195</name>
</gene>
<evidence type="ECO:0000313" key="2">
    <source>
        <dbReference type="EMBL" id="OEE33536.1"/>
    </source>
</evidence>
<evidence type="ECO:0000256" key="1">
    <source>
        <dbReference type="SAM" id="Phobius"/>
    </source>
</evidence>
<dbReference type="AlphaFoldDB" id="A0A1E5BDS8"/>
<dbReference type="PROSITE" id="PS00409">
    <property type="entry name" value="PROKAR_NTER_METHYL"/>
    <property type="match status" value="1"/>
</dbReference>
<sequence>MKRQGGFTLIELVVVIVILGILAVTAAPRFLNLQDDARQATLEGLRGAVAGAMGITYGRAAINGIETQGYTAFVDADNPGTVIDDIAHNFGYPTAVDNDAGNLGGIVQSVDLSDDFVVLASAEGDATDQTNAWIDLGLAGFTDSCVRYTAATGTGNDQIATVAVIPGVAGSDCGAPAP</sequence>
<dbReference type="OrthoDB" id="5902365at2"/>
<keyword evidence="1" id="KW-0472">Membrane</keyword>
<dbReference type="Proteomes" id="UP000094741">
    <property type="component" value="Unassembled WGS sequence"/>
</dbReference>